<organism evidence="2 3">
    <name type="scientific">Roseofilum acuticapitatum BLCC-M154</name>
    <dbReference type="NCBI Taxonomy" id="3022444"/>
    <lineage>
        <taxon>Bacteria</taxon>
        <taxon>Bacillati</taxon>
        <taxon>Cyanobacteriota</taxon>
        <taxon>Cyanophyceae</taxon>
        <taxon>Desertifilales</taxon>
        <taxon>Desertifilaceae</taxon>
        <taxon>Roseofilum</taxon>
        <taxon>Roseofilum acuticapitatum</taxon>
    </lineage>
</organism>
<evidence type="ECO:0000313" key="2">
    <source>
        <dbReference type="EMBL" id="MDJ1171778.1"/>
    </source>
</evidence>
<feature type="compositionally biased region" description="Basic and acidic residues" evidence="1">
    <location>
        <begin position="1"/>
        <end position="12"/>
    </location>
</feature>
<dbReference type="RefSeq" id="WP_283755532.1">
    <property type="nucleotide sequence ID" value="NZ_JAQOSP010000127.1"/>
</dbReference>
<evidence type="ECO:0000313" key="3">
    <source>
        <dbReference type="Proteomes" id="UP001235303"/>
    </source>
</evidence>
<reference evidence="2 3" key="1">
    <citation type="submission" date="2023-01" db="EMBL/GenBank/DDBJ databases">
        <title>Novel diversity within Roseofilum (Cyanobacteria; Desertifilaceae) from marine benthic mats with descriptions of four novel species.</title>
        <authorList>
            <person name="Wang Y."/>
            <person name="Berthold D.E."/>
            <person name="Hu J."/>
            <person name="Lefler F.W."/>
            <person name="Laughinghouse H.D. IV."/>
        </authorList>
    </citation>
    <scope>NUCLEOTIDE SEQUENCE [LARGE SCALE GENOMIC DNA]</scope>
    <source>
        <strain evidence="2 3">BLCC-M154</strain>
    </source>
</reference>
<comment type="caution">
    <text evidence="2">The sequence shown here is derived from an EMBL/GenBank/DDBJ whole genome shotgun (WGS) entry which is preliminary data.</text>
</comment>
<proteinExistence type="predicted"/>
<keyword evidence="3" id="KW-1185">Reference proteome</keyword>
<name>A0ABT7AXZ8_9CYAN</name>
<dbReference type="Proteomes" id="UP001235303">
    <property type="component" value="Unassembled WGS sequence"/>
</dbReference>
<sequence length="60" mass="7019">MNETSRFPDHSQVRQTLSRAHRSCQEMELAGLELQEVIEILEGNIREQRLKRLKQVASVE</sequence>
<evidence type="ECO:0000256" key="1">
    <source>
        <dbReference type="SAM" id="MobiDB-lite"/>
    </source>
</evidence>
<accession>A0ABT7AXZ8</accession>
<feature type="region of interest" description="Disordered" evidence="1">
    <location>
        <begin position="1"/>
        <end position="20"/>
    </location>
</feature>
<protein>
    <submittedName>
        <fullName evidence="2">Uncharacterized protein</fullName>
    </submittedName>
</protein>
<dbReference type="EMBL" id="JAQOSP010000127">
    <property type="protein sequence ID" value="MDJ1171778.1"/>
    <property type="molecule type" value="Genomic_DNA"/>
</dbReference>
<gene>
    <name evidence="2" type="ORF">PMG71_20320</name>
</gene>